<dbReference type="PANTHER" id="PTHR30309:SF0">
    <property type="entry name" value="GLYCEROL-3-PHOSPHATE ACYLTRANSFERASE-RELATED"/>
    <property type="match status" value="1"/>
</dbReference>
<keyword evidence="5 10" id="KW-1133">Transmembrane helix</keyword>
<evidence type="ECO:0000256" key="7">
    <source>
        <dbReference type="ARBA" id="ARBA00023136"/>
    </source>
</evidence>
<organism evidence="11 12">
    <name type="scientific">Anoxynatronum sibiricum</name>
    <dbReference type="NCBI Taxonomy" id="210623"/>
    <lineage>
        <taxon>Bacteria</taxon>
        <taxon>Bacillati</taxon>
        <taxon>Bacillota</taxon>
        <taxon>Clostridia</taxon>
        <taxon>Eubacteriales</taxon>
        <taxon>Clostridiaceae</taxon>
        <taxon>Anoxynatronum</taxon>
    </lineage>
</organism>
<dbReference type="Proteomes" id="UP001407405">
    <property type="component" value="Unassembled WGS sequence"/>
</dbReference>
<comment type="function">
    <text evidence="10">Catalyzes the transfer of an acyl group from acyl-phosphate (acyl-PO(4)) to glycerol-3-phosphate (G3P) to form lysophosphatidic acid (LPA). This enzyme utilizes acyl-phosphate as fatty acyl donor, but not acyl-CoA or acyl-ACP.</text>
</comment>
<keyword evidence="3 10" id="KW-0808">Transferase</keyword>
<feature type="transmembrane region" description="Helical" evidence="10">
    <location>
        <begin position="47"/>
        <end position="69"/>
    </location>
</feature>
<keyword evidence="9 10" id="KW-1208">Phospholipid metabolism</keyword>
<keyword evidence="12" id="KW-1185">Reference proteome</keyword>
<dbReference type="EMBL" id="JBCITM010000002">
    <property type="protein sequence ID" value="MEN1759516.1"/>
    <property type="molecule type" value="Genomic_DNA"/>
</dbReference>
<comment type="pathway">
    <text evidence="10">Lipid metabolism; phospholipid metabolism.</text>
</comment>
<dbReference type="GO" id="GO:0004366">
    <property type="term" value="F:glycerol-3-phosphate O-acyltransferase activity"/>
    <property type="evidence" value="ECO:0007669"/>
    <property type="project" value="UniProtKB-EC"/>
</dbReference>
<dbReference type="Pfam" id="PF02660">
    <property type="entry name" value="G3P_acyltransf"/>
    <property type="match status" value="1"/>
</dbReference>
<evidence type="ECO:0000256" key="9">
    <source>
        <dbReference type="ARBA" id="ARBA00023264"/>
    </source>
</evidence>
<feature type="transmembrane region" description="Helical" evidence="10">
    <location>
        <begin position="119"/>
        <end position="138"/>
    </location>
</feature>
<sequence>MKIAVLLMAAYFLGNFSPAFFLGKLTANIDIREHGSGNAGTTNVMRVLGLKLAILVLFCDLLKGVVAVWMGRYFSGETMAGVCGLLAVVGHNWPVLLRFKGGKGVATTMGVGFMIHPQLAWICLAVAIIIIIITRYVSLASMTGVLLWTVLLWKTNGESAHIWLGIALSLLVLYRHRSNIKRIVDGTENRFDLKKKLNRS</sequence>
<evidence type="ECO:0000256" key="2">
    <source>
        <dbReference type="ARBA" id="ARBA00022516"/>
    </source>
</evidence>
<comment type="caution">
    <text evidence="10">Lacks conserved residue(s) required for the propagation of feature annotation.</text>
</comment>
<gene>
    <name evidence="10 11" type="primary">plsY</name>
    <name evidence="11" type="ORF">AAIG11_03430</name>
</gene>
<keyword evidence="4 10" id="KW-0812">Transmembrane</keyword>
<keyword evidence="11" id="KW-0012">Acyltransferase</keyword>
<evidence type="ECO:0000256" key="10">
    <source>
        <dbReference type="HAMAP-Rule" id="MF_01043"/>
    </source>
</evidence>
<comment type="catalytic activity">
    <reaction evidence="10">
        <text>an acyl phosphate + sn-glycerol 3-phosphate = a 1-acyl-sn-glycero-3-phosphate + phosphate</text>
        <dbReference type="Rhea" id="RHEA:34075"/>
        <dbReference type="ChEBI" id="CHEBI:43474"/>
        <dbReference type="ChEBI" id="CHEBI:57597"/>
        <dbReference type="ChEBI" id="CHEBI:57970"/>
        <dbReference type="ChEBI" id="CHEBI:59918"/>
        <dbReference type="EC" id="2.3.1.275"/>
    </reaction>
</comment>
<evidence type="ECO:0000256" key="1">
    <source>
        <dbReference type="ARBA" id="ARBA00022475"/>
    </source>
</evidence>
<dbReference type="HAMAP" id="MF_01043">
    <property type="entry name" value="PlsY"/>
    <property type="match status" value="1"/>
</dbReference>
<name>A0ABU9VQV5_9CLOT</name>
<evidence type="ECO:0000256" key="5">
    <source>
        <dbReference type="ARBA" id="ARBA00022989"/>
    </source>
</evidence>
<dbReference type="EC" id="2.3.1.275" evidence="10"/>
<keyword evidence="7 10" id="KW-0472">Membrane</keyword>
<evidence type="ECO:0000256" key="4">
    <source>
        <dbReference type="ARBA" id="ARBA00022692"/>
    </source>
</evidence>
<dbReference type="NCBIfam" id="TIGR00023">
    <property type="entry name" value="glycerol-3-phosphate 1-O-acyltransferase PlsY"/>
    <property type="match status" value="1"/>
</dbReference>
<evidence type="ECO:0000313" key="11">
    <source>
        <dbReference type="EMBL" id="MEN1759516.1"/>
    </source>
</evidence>
<keyword evidence="1 10" id="KW-1003">Cell membrane</keyword>
<comment type="caution">
    <text evidence="11">The sequence shown here is derived from an EMBL/GenBank/DDBJ whole genome shotgun (WGS) entry which is preliminary data.</text>
</comment>
<dbReference type="PANTHER" id="PTHR30309">
    <property type="entry name" value="INNER MEMBRANE PROTEIN YGIH"/>
    <property type="match status" value="1"/>
</dbReference>
<dbReference type="RefSeq" id="WP_343184863.1">
    <property type="nucleotide sequence ID" value="NZ_JBCITM010000002.1"/>
</dbReference>
<dbReference type="SMART" id="SM01207">
    <property type="entry name" value="G3P_acyltransf"/>
    <property type="match status" value="1"/>
</dbReference>
<feature type="transmembrane region" description="Helical" evidence="10">
    <location>
        <begin position="158"/>
        <end position="174"/>
    </location>
</feature>
<protein>
    <recommendedName>
        <fullName evidence="10">Glycerol-3-phosphate acyltransferase</fullName>
    </recommendedName>
    <alternativeName>
        <fullName evidence="10">Acyl-PO4 G3P acyltransferase</fullName>
    </alternativeName>
    <alternativeName>
        <fullName evidence="10">Acyl-phosphate--glycerol-3-phosphate acyltransferase</fullName>
    </alternativeName>
    <alternativeName>
        <fullName evidence="10">G3P acyltransferase</fullName>
        <shortName evidence="10">GPAT</shortName>
        <ecNumber evidence="10">2.3.1.275</ecNumber>
    </alternativeName>
    <alternativeName>
        <fullName evidence="10">Lysophosphatidic acid synthase</fullName>
        <shortName evidence="10">LPA synthase</shortName>
    </alternativeName>
</protein>
<comment type="similarity">
    <text evidence="10">Belongs to the PlsY family.</text>
</comment>
<dbReference type="InterPro" id="IPR003811">
    <property type="entry name" value="G3P_acylTferase_PlsY"/>
</dbReference>
<keyword evidence="6 10" id="KW-0443">Lipid metabolism</keyword>
<comment type="subunit">
    <text evidence="10">Probably interacts with PlsX.</text>
</comment>
<keyword evidence="2 10" id="KW-0444">Lipid biosynthesis</keyword>
<proteinExistence type="inferred from homology"/>
<evidence type="ECO:0000256" key="8">
    <source>
        <dbReference type="ARBA" id="ARBA00023209"/>
    </source>
</evidence>
<evidence type="ECO:0000313" key="12">
    <source>
        <dbReference type="Proteomes" id="UP001407405"/>
    </source>
</evidence>
<evidence type="ECO:0000256" key="3">
    <source>
        <dbReference type="ARBA" id="ARBA00022679"/>
    </source>
</evidence>
<comment type="subcellular location">
    <subcellularLocation>
        <location evidence="10">Cell membrane</location>
        <topology evidence="10">Multi-pass membrane protein</topology>
    </subcellularLocation>
</comment>
<keyword evidence="8 10" id="KW-0594">Phospholipid biosynthesis</keyword>
<reference evidence="11 12" key="1">
    <citation type="submission" date="2024-04" db="EMBL/GenBank/DDBJ databases">
        <title>Genome sequencing and metabolic network reconstruction of aminoacids and betaine degradation by Anoxynatronum sibiricum.</title>
        <authorList>
            <person name="Detkova E.N."/>
            <person name="Boltjanskaja Y.V."/>
            <person name="Mardanov A.V."/>
            <person name="Kevbrin V."/>
        </authorList>
    </citation>
    <scope>NUCLEOTIDE SEQUENCE [LARGE SCALE GENOMIC DNA]</scope>
    <source>
        <strain evidence="11 12">Z-7981</strain>
    </source>
</reference>
<evidence type="ECO:0000256" key="6">
    <source>
        <dbReference type="ARBA" id="ARBA00023098"/>
    </source>
</evidence>
<accession>A0ABU9VQV5</accession>